<dbReference type="AlphaFoldDB" id="A0A221KJ49"/>
<feature type="compositionally biased region" description="Low complexity" evidence="1">
    <location>
        <begin position="70"/>
        <end position="80"/>
    </location>
</feature>
<organism evidence="2 3">
    <name type="scientific">Vitreoscilla filiformis</name>
    <dbReference type="NCBI Taxonomy" id="63"/>
    <lineage>
        <taxon>Bacteria</taxon>
        <taxon>Pseudomonadati</taxon>
        <taxon>Pseudomonadota</taxon>
        <taxon>Betaproteobacteria</taxon>
        <taxon>Neisseriales</taxon>
        <taxon>Neisseriaceae</taxon>
        <taxon>Vitreoscilla</taxon>
    </lineage>
</organism>
<dbReference type="EMBL" id="CP022424">
    <property type="protein sequence ID" value="ASM79078.1"/>
    <property type="molecule type" value="Genomic_DNA"/>
</dbReference>
<feature type="region of interest" description="Disordered" evidence="1">
    <location>
        <begin position="26"/>
        <end position="83"/>
    </location>
</feature>
<dbReference type="KEGG" id="vff:VITFI_CDS3301"/>
<feature type="compositionally biased region" description="Pro residues" evidence="1">
    <location>
        <begin position="40"/>
        <end position="49"/>
    </location>
</feature>
<keyword evidence="3" id="KW-1185">Reference proteome</keyword>
<feature type="compositionally biased region" description="Low complexity" evidence="1">
    <location>
        <begin position="50"/>
        <end position="59"/>
    </location>
</feature>
<sequence>MKRYLAGGVVVVSAVAGLGWLYRGSSAPPSPSSYLSERPAPAPSQPATPQPAAASTSPVPTTPTVPPSSSPSASSAPPAAVELKPSPHAVPAAVMQQLPKNHHVLAFTSSDFNGDGLRDFVVVLGRDDEKKGLNPGATEPAPKRPLMVFLQGASEAFVLNARNDQAVYTADQGGQCDPFLDGSEKLAAKGEFFTVQNGVACGQHWTDYITFKYSPELGKFLFHKRIFESLELNRSGSGPALVPGQRTVTTAQKAQPVLLENYAPAR</sequence>
<keyword evidence="2" id="KW-0614">Plasmid</keyword>
<dbReference type="RefSeq" id="WP_157725748.1">
    <property type="nucleotide sequence ID" value="NZ_CP022424.1"/>
</dbReference>
<accession>A0A221KJ49</accession>
<name>A0A221KJ49_VITFI</name>
<dbReference type="OrthoDB" id="7561807at2"/>
<protein>
    <submittedName>
        <fullName evidence="2">Uncharacterized protein</fullName>
    </submittedName>
</protein>
<gene>
    <name evidence="2" type="ORF">VITFI_CDS3301</name>
</gene>
<geneLocation type="plasmid" evidence="3">
    <name>pvf1</name>
</geneLocation>
<proteinExistence type="predicted"/>
<feature type="compositionally biased region" description="Pro residues" evidence="1">
    <location>
        <begin position="60"/>
        <end position="69"/>
    </location>
</feature>
<evidence type="ECO:0000313" key="3">
    <source>
        <dbReference type="Proteomes" id="UP000199729"/>
    </source>
</evidence>
<evidence type="ECO:0000256" key="1">
    <source>
        <dbReference type="SAM" id="MobiDB-lite"/>
    </source>
</evidence>
<dbReference type="Proteomes" id="UP000199729">
    <property type="component" value="Plasmid pVF1"/>
</dbReference>
<evidence type="ECO:0000313" key="2">
    <source>
        <dbReference type="EMBL" id="ASM79078.1"/>
    </source>
</evidence>
<reference evidence="2 3" key="1">
    <citation type="submission" date="2017-07" db="EMBL/GenBank/DDBJ databases">
        <title>Complete Genome Sequence of the cosmetic ferment Vitreoscilla filiformis (ATCC15551).</title>
        <authorList>
            <person name="Contreras S."/>
            <person name="Sagory-Zalkind P."/>
            <person name="Blanquart H."/>
            <person name="Iltis A."/>
            <person name="Morand S.C."/>
        </authorList>
    </citation>
    <scope>NUCLEOTIDE SEQUENCE [LARGE SCALE GENOMIC DNA]</scope>
    <source>
        <strain evidence="2 3">ATCC 15551</strain>
        <plasmid evidence="3">Plasmid pvf1</plasmid>
    </source>
</reference>